<feature type="non-terminal residue" evidence="2">
    <location>
        <position position="1"/>
    </location>
</feature>
<dbReference type="EMBL" id="KZ679130">
    <property type="protein sequence ID" value="PTB77312.1"/>
    <property type="molecule type" value="Genomic_DNA"/>
</dbReference>
<protein>
    <submittedName>
        <fullName evidence="2">Uncharacterized protein</fullName>
    </submittedName>
</protein>
<dbReference type="Proteomes" id="UP000240760">
    <property type="component" value="Unassembled WGS sequence"/>
</dbReference>
<keyword evidence="3" id="KW-1185">Reference proteome</keyword>
<keyword evidence="1" id="KW-1133">Transmembrane helix</keyword>
<reference evidence="2 3" key="1">
    <citation type="submission" date="2016-07" db="EMBL/GenBank/DDBJ databases">
        <title>Multiple horizontal gene transfer events from other fungi enriched the ability of initially mycotrophic Trichoderma (Ascomycota) to feed on dead plant biomass.</title>
        <authorList>
            <consortium name="DOE Joint Genome Institute"/>
            <person name="Aerts A."/>
            <person name="Atanasova L."/>
            <person name="Chenthamara K."/>
            <person name="Zhang J."/>
            <person name="Grujic M."/>
            <person name="Henrissat B."/>
            <person name="Kuo A."/>
            <person name="Salamov A."/>
            <person name="Lipzen A."/>
            <person name="Labutti K."/>
            <person name="Barry K."/>
            <person name="Miao Y."/>
            <person name="Rahimi M.J."/>
            <person name="Shen Q."/>
            <person name="Grigoriev I.V."/>
            <person name="Kubicek C.P."/>
            <person name="Druzhinina I.S."/>
        </authorList>
    </citation>
    <scope>NUCLEOTIDE SEQUENCE [LARGE SCALE GENOMIC DNA]</scope>
    <source>
        <strain evidence="2 3">ATCC 18648</strain>
    </source>
</reference>
<feature type="transmembrane region" description="Helical" evidence="1">
    <location>
        <begin position="81"/>
        <end position="102"/>
    </location>
</feature>
<evidence type="ECO:0000256" key="1">
    <source>
        <dbReference type="SAM" id="Phobius"/>
    </source>
</evidence>
<accession>A0A2T4C715</accession>
<sequence length="112" mass="12654">EAQPNSASTDLADDARLGSNCLDADWLTDRGVAIGQSAPRHFQACGHSLEYGPLPSDYRRGTGLMSQIVRFPWLIDQSMDSHLICLLLQSCFAVLGLVEYWWRVRSENRRSW</sequence>
<evidence type="ECO:0000313" key="2">
    <source>
        <dbReference type="EMBL" id="PTB77312.1"/>
    </source>
</evidence>
<proteinExistence type="predicted"/>
<gene>
    <name evidence="2" type="ORF">M440DRAFT_1455110</name>
</gene>
<keyword evidence="1" id="KW-0472">Membrane</keyword>
<evidence type="ECO:0000313" key="3">
    <source>
        <dbReference type="Proteomes" id="UP000240760"/>
    </source>
</evidence>
<name>A0A2T4C715_TRILO</name>
<organism evidence="2 3">
    <name type="scientific">Trichoderma longibrachiatum ATCC 18648</name>
    <dbReference type="NCBI Taxonomy" id="983965"/>
    <lineage>
        <taxon>Eukaryota</taxon>
        <taxon>Fungi</taxon>
        <taxon>Dikarya</taxon>
        <taxon>Ascomycota</taxon>
        <taxon>Pezizomycotina</taxon>
        <taxon>Sordariomycetes</taxon>
        <taxon>Hypocreomycetidae</taxon>
        <taxon>Hypocreales</taxon>
        <taxon>Hypocreaceae</taxon>
        <taxon>Trichoderma</taxon>
    </lineage>
</organism>
<keyword evidence="1" id="KW-0812">Transmembrane</keyword>
<dbReference type="AlphaFoldDB" id="A0A2T4C715"/>